<evidence type="ECO:0000256" key="2">
    <source>
        <dbReference type="SAM" id="SignalP"/>
    </source>
</evidence>
<dbReference type="AlphaFoldDB" id="A0A0G4H1J5"/>
<sequence>MRSLPAILQIFALLPDLPAAARTAFVLSGVRWHTHRPGFSSHSGLLSHPQPPSPLYPSERQQVGSLQSRLHASEQQSGTEVDEGSTGAESRRGALVRLLSLFVPLSLFFPVSSALSSTSWIVDGSIKTAKKVRPLGAAELDFGFYVKDLFDNSPTQPTDPLSFTPARKMNRDFAEKLFDKSVRALSGVSGVDVQELRNGIASFRLKQTPGFTRSFMGDDLGSQYVFDLNSWALWKVADIVCDSPEKKKAFRSALGEAVVNVLKDELKGRVVMDSDGSRHPIFEVYDAGVAKGGLEVAFQSLKEGMKCLRSAGFVRDWKVAIDDLYKDDWGVKETSIPMTVSAYESAYLRGSLLLNEEKQFFRPDYIAAFIQSYLSSCGVGVLFEGENFLDEQWRPNPRDYTVLEQLYAFSLSNPKAQA</sequence>
<feature type="region of interest" description="Disordered" evidence="1">
    <location>
        <begin position="41"/>
        <end position="88"/>
    </location>
</feature>
<organism evidence="3">
    <name type="scientific">Chromera velia CCMP2878</name>
    <dbReference type="NCBI Taxonomy" id="1169474"/>
    <lineage>
        <taxon>Eukaryota</taxon>
        <taxon>Sar</taxon>
        <taxon>Alveolata</taxon>
        <taxon>Colpodellida</taxon>
        <taxon>Chromeraceae</taxon>
        <taxon>Chromera</taxon>
    </lineage>
</organism>
<dbReference type="EMBL" id="CDMZ01001777">
    <property type="protein sequence ID" value="CEM37472.1"/>
    <property type="molecule type" value="Genomic_DNA"/>
</dbReference>
<evidence type="ECO:0000256" key="1">
    <source>
        <dbReference type="SAM" id="MobiDB-lite"/>
    </source>
</evidence>
<dbReference type="VEuPathDB" id="CryptoDB:Cvel_5554"/>
<feature type="signal peptide" evidence="2">
    <location>
        <begin position="1"/>
        <end position="20"/>
    </location>
</feature>
<evidence type="ECO:0000313" key="3">
    <source>
        <dbReference type="EMBL" id="CEM37472.1"/>
    </source>
</evidence>
<proteinExistence type="predicted"/>
<reference evidence="3" key="1">
    <citation type="submission" date="2014-11" db="EMBL/GenBank/DDBJ databases">
        <authorList>
            <person name="Otto D Thomas"/>
            <person name="Naeem Raeece"/>
        </authorList>
    </citation>
    <scope>NUCLEOTIDE SEQUENCE</scope>
</reference>
<accession>A0A0G4H1J5</accession>
<keyword evidence="2" id="KW-0732">Signal</keyword>
<gene>
    <name evidence="3" type="ORF">Cvel_5554</name>
</gene>
<name>A0A0G4H1J5_9ALVE</name>
<protein>
    <submittedName>
        <fullName evidence="3">Uncharacterized protein</fullName>
    </submittedName>
</protein>
<feature type="chain" id="PRO_5005190969" evidence="2">
    <location>
        <begin position="21"/>
        <end position="418"/>
    </location>
</feature>
<feature type="compositionally biased region" description="Polar residues" evidence="1">
    <location>
        <begin position="59"/>
        <end position="79"/>
    </location>
</feature>